<evidence type="ECO:0000313" key="4">
    <source>
        <dbReference type="Proteomes" id="UP000029995"/>
    </source>
</evidence>
<evidence type="ECO:0000313" key="3">
    <source>
        <dbReference type="EMBL" id="KGM33399.1"/>
    </source>
</evidence>
<dbReference type="InterPro" id="IPR023393">
    <property type="entry name" value="START-like_dom_sf"/>
</dbReference>
<feature type="domain" description="Activator of Hsp90 ATPase homologue 1/2-like C-terminal" evidence="2">
    <location>
        <begin position="19"/>
        <end position="165"/>
    </location>
</feature>
<dbReference type="Pfam" id="PF08327">
    <property type="entry name" value="AHSA1"/>
    <property type="match status" value="1"/>
</dbReference>
<name>A0A0A0D5N9_9PROT</name>
<dbReference type="EMBL" id="JANX01000188">
    <property type="protein sequence ID" value="KGM33399.1"/>
    <property type="molecule type" value="Genomic_DNA"/>
</dbReference>
<dbReference type="AlphaFoldDB" id="A0A0A0D5N9"/>
<reference evidence="3 4" key="1">
    <citation type="submission" date="2014-01" db="EMBL/GenBank/DDBJ databases">
        <title>Genome sequence determination for a cystic fibrosis isolate, Inquilinus limosus.</title>
        <authorList>
            <person name="Pino M."/>
            <person name="Di Conza J."/>
            <person name="Gutkind G."/>
        </authorList>
    </citation>
    <scope>NUCLEOTIDE SEQUENCE [LARGE SCALE GENOMIC DNA]</scope>
    <source>
        <strain evidence="3 4">MP06</strain>
    </source>
</reference>
<dbReference type="CDD" id="cd07814">
    <property type="entry name" value="SRPBCC_CalC_Aha1-like"/>
    <property type="match status" value="1"/>
</dbReference>
<evidence type="ECO:0000259" key="2">
    <source>
        <dbReference type="Pfam" id="PF08327"/>
    </source>
</evidence>
<comment type="caution">
    <text evidence="3">The sequence shown here is derived from an EMBL/GenBank/DDBJ whole genome shotgun (WGS) entry which is preliminary data.</text>
</comment>
<organism evidence="3 4">
    <name type="scientific">Inquilinus limosus MP06</name>
    <dbReference type="NCBI Taxonomy" id="1398085"/>
    <lineage>
        <taxon>Bacteria</taxon>
        <taxon>Pseudomonadati</taxon>
        <taxon>Pseudomonadota</taxon>
        <taxon>Alphaproteobacteria</taxon>
        <taxon>Rhodospirillales</taxon>
        <taxon>Rhodospirillaceae</taxon>
        <taxon>Inquilinus</taxon>
    </lineage>
</organism>
<sequence length="168" mass="18715">MRAATAAGTEFVITRLFQAPRPQVWEAWTRPEILAQWFGPKGVTSTIKTLDLRPGGIMHGRMDSPGGSPMWVKFLYREVVEPSRLVWEHSFADEQANVVSSPFGGAWPLRILSTLTLVEEGAATRLHLVWTPLDASAEERQAFAGMTESMTEGWGGTFDKLDEQLAKR</sequence>
<proteinExistence type="inferred from homology"/>
<accession>A0A0A0D5N9</accession>
<dbReference type="SUPFAM" id="SSF55961">
    <property type="entry name" value="Bet v1-like"/>
    <property type="match status" value="1"/>
</dbReference>
<dbReference type="Proteomes" id="UP000029995">
    <property type="component" value="Unassembled WGS sequence"/>
</dbReference>
<gene>
    <name evidence="3" type="ORF">P409_16000</name>
</gene>
<dbReference type="OrthoDB" id="9805228at2"/>
<dbReference type="InterPro" id="IPR013538">
    <property type="entry name" value="ASHA1/2-like_C"/>
</dbReference>
<dbReference type="RefSeq" id="WP_034839086.1">
    <property type="nucleotide sequence ID" value="NZ_JANX01000188.1"/>
</dbReference>
<protein>
    <recommendedName>
        <fullName evidence="2">Activator of Hsp90 ATPase homologue 1/2-like C-terminal domain-containing protein</fullName>
    </recommendedName>
</protein>
<comment type="similarity">
    <text evidence="1">Belongs to the AHA1 family.</text>
</comment>
<evidence type="ECO:0000256" key="1">
    <source>
        <dbReference type="ARBA" id="ARBA00006817"/>
    </source>
</evidence>
<dbReference type="Gene3D" id="3.30.530.20">
    <property type="match status" value="1"/>
</dbReference>